<dbReference type="Proteomes" id="UP000315953">
    <property type="component" value="Chromosome"/>
</dbReference>
<feature type="region of interest" description="Disordered" evidence="1">
    <location>
        <begin position="1"/>
        <end position="70"/>
    </location>
</feature>
<accession>A0A516GHM7</accession>
<dbReference type="EMBL" id="CP041626">
    <property type="protein sequence ID" value="QDO91031.1"/>
    <property type="molecule type" value="Genomic_DNA"/>
</dbReference>
<reference evidence="2 3" key="1">
    <citation type="submission" date="2019-07" db="EMBL/GenBank/DDBJ databases">
        <title>Genome assembly of a nasal isolate of Dolosigranulum pigrum from a chronic sinusitis patient.</title>
        <authorList>
            <person name="Baig S."/>
            <person name="Overballe-Petersen S."/>
            <person name="Kaspar U."/>
            <person name="Rendboe A."/>
            <person name="de Man T."/>
            <person name="Liu C."/>
            <person name="Price L.B."/>
            <person name="Stegger M."/>
            <person name="Becker K."/>
            <person name="Skytt Andersen P."/>
        </authorList>
    </citation>
    <scope>NUCLEOTIDE SEQUENCE [LARGE SCALE GENOMIC DNA]</scope>
    <source>
        <strain evidence="2 3">83VPs-KB5</strain>
    </source>
</reference>
<organism evidence="2 3">
    <name type="scientific">Dolosigranulum pigrum</name>
    <dbReference type="NCBI Taxonomy" id="29394"/>
    <lineage>
        <taxon>Bacteria</taxon>
        <taxon>Bacillati</taxon>
        <taxon>Bacillota</taxon>
        <taxon>Bacilli</taxon>
        <taxon>Lactobacillales</taxon>
        <taxon>Carnobacteriaceae</taxon>
        <taxon>Dolosigranulum</taxon>
    </lineage>
</organism>
<feature type="compositionally biased region" description="Basic and acidic residues" evidence="1">
    <location>
        <begin position="12"/>
        <end position="26"/>
    </location>
</feature>
<sequence length="70" mass="7805">MTSSRKQHIKHQRAETLSIKDSKHASDQAVKCDQTTNGKARKASINRTITDQNRRPSKQQTIETGDVVGS</sequence>
<feature type="compositionally biased region" description="Basic residues" evidence="1">
    <location>
        <begin position="1"/>
        <end position="11"/>
    </location>
</feature>
<protein>
    <submittedName>
        <fullName evidence="2">Uncharacterized protein</fullName>
    </submittedName>
</protein>
<evidence type="ECO:0000313" key="3">
    <source>
        <dbReference type="Proteomes" id="UP000315953"/>
    </source>
</evidence>
<evidence type="ECO:0000256" key="1">
    <source>
        <dbReference type="SAM" id="MobiDB-lite"/>
    </source>
</evidence>
<name>A0A516GHM7_9LACT</name>
<gene>
    <name evidence="2" type="ORF">FNV33_02820</name>
</gene>
<dbReference type="AlphaFoldDB" id="A0A516GHM7"/>
<proteinExistence type="predicted"/>
<evidence type="ECO:0000313" key="2">
    <source>
        <dbReference type="EMBL" id="QDO91031.1"/>
    </source>
</evidence>
<dbReference type="KEGG" id="dpm:FNV33_02820"/>